<dbReference type="Proteomes" id="UP001152320">
    <property type="component" value="Chromosome 2"/>
</dbReference>
<dbReference type="SUPFAM" id="SSF53098">
    <property type="entry name" value="Ribonuclease H-like"/>
    <property type="match status" value="1"/>
</dbReference>
<proteinExistence type="predicted"/>
<dbReference type="PANTHER" id="PTHR46814">
    <property type="entry name" value="EGALITARIAN, ISOFORM B"/>
    <property type="match status" value="1"/>
</dbReference>
<dbReference type="GO" id="GO:0008408">
    <property type="term" value="F:3'-5' exonuclease activity"/>
    <property type="evidence" value="ECO:0007669"/>
    <property type="project" value="InterPro"/>
</dbReference>
<gene>
    <name evidence="2" type="ORF">HOLleu_06346</name>
</gene>
<dbReference type="PANTHER" id="PTHR46814:SF1">
    <property type="entry name" value="EGALITARIAN, ISOFORM B"/>
    <property type="match status" value="1"/>
</dbReference>
<evidence type="ECO:0000313" key="2">
    <source>
        <dbReference type="EMBL" id="KAJ8047363.1"/>
    </source>
</evidence>
<dbReference type="AlphaFoldDB" id="A0A9Q1CMB5"/>
<name>A0A9Q1CMB5_HOLLE</name>
<comment type="caution">
    <text evidence="2">The sequence shown here is derived from an EMBL/GenBank/DDBJ whole genome shotgun (WGS) entry which is preliminary data.</text>
</comment>
<evidence type="ECO:0000313" key="3">
    <source>
        <dbReference type="Proteomes" id="UP001152320"/>
    </source>
</evidence>
<sequence length="402" mass="45845">MASRKQPRTPEAMRGINGVVVSLSLDKHACIIMIDELRGKERNLGIFDTSRLEERLEGVSSLNQPYFIAKSAKLKFMIAIPMTLERKQELGWDKGDWEIVSVQPYDSRRDVRLLPQQYFVKAGYGRGDYSPTMAYCRQDLPHTSETGPSPEMIGHIIHLFRKLVGAWNNFPVREILTVIKSNENFSDVREYFQTLQDIVTFLKRYPQYFSLKDANKTAFIPNRFMENKLYKFLASNAARSSLSEKVDVEFELIESVDVCKRHVARFLDRVSQSTSPIIAFGCEGIHPGKEGSLTLLQIGTVEGEVFIFDLLATPKREDMFTTGGLKRLLEEKHIKKVMYDCRDPQAALFFQFGVVLKNVFDVSRPGSIPSRAKTKQLLKPFANTITVILPFGERSAEDISLR</sequence>
<evidence type="ECO:0000259" key="1">
    <source>
        <dbReference type="Pfam" id="PF01612"/>
    </source>
</evidence>
<dbReference type="Pfam" id="PF01612">
    <property type="entry name" value="DNA_pol_A_exo1"/>
    <property type="match status" value="1"/>
</dbReference>
<dbReference type="GO" id="GO:0003676">
    <property type="term" value="F:nucleic acid binding"/>
    <property type="evidence" value="ECO:0007669"/>
    <property type="project" value="InterPro"/>
</dbReference>
<dbReference type="InterPro" id="IPR012337">
    <property type="entry name" value="RNaseH-like_sf"/>
</dbReference>
<dbReference type="GO" id="GO:0006139">
    <property type="term" value="P:nucleobase-containing compound metabolic process"/>
    <property type="evidence" value="ECO:0007669"/>
    <property type="project" value="InterPro"/>
</dbReference>
<dbReference type="Gene3D" id="3.30.420.10">
    <property type="entry name" value="Ribonuclease H-like superfamily/Ribonuclease H"/>
    <property type="match status" value="1"/>
</dbReference>
<feature type="domain" description="3'-5' exonuclease" evidence="1">
    <location>
        <begin position="277"/>
        <end position="362"/>
    </location>
</feature>
<protein>
    <submittedName>
        <fullName evidence="2">PiRNA biogenesis protein EXD1</fullName>
    </submittedName>
</protein>
<accession>A0A9Q1CMB5</accession>
<dbReference type="OrthoDB" id="368776at2759"/>
<dbReference type="InterPro" id="IPR036397">
    <property type="entry name" value="RNaseH_sf"/>
</dbReference>
<keyword evidence="3" id="KW-1185">Reference proteome</keyword>
<dbReference type="EMBL" id="JAIZAY010000002">
    <property type="protein sequence ID" value="KAJ8047363.1"/>
    <property type="molecule type" value="Genomic_DNA"/>
</dbReference>
<reference evidence="2" key="1">
    <citation type="submission" date="2021-10" db="EMBL/GenBank/DDBJ databases">
        <title>Tropical sea cucumber genome reveals ecological adaptation and Cuvierian tubules defense mechanism.</title>
        <authorList>
            <person name="Chen T."/>
        </authorList>
    </citation>
    <scope>NUCLEOTIDE SEQUENCE</scope>
    <source>
        <strain evidence="2">Nanhai2018</strain>
        <tissue evidence="2">Muscle</tissue>
    </source>
</reference>
<organism evidence="2 3">
    <name type="scientific">Holothuria leucospilota</name>
    <name type="common">Black long sea cucumber</name>
    <name type="synonym">Mertensiothuria leucospilota</name>
    <dbReference type="NCBI Taxonomy" id="206669"/>
    <lineage>
        <taxon>Eukaryota</taxon>
        <taxon>Metazoa</taxon>
        <taxon>Echinodermata</taxon>
        <taxon>Eleutherozoa</taxon>
        <taxon>Echinozoa</taxon>
        <taxon>Holothuroidea</taxon>
        <taxon>Aspidochirotacea</taxon>
        <taxon>Aspidochirotida</taxon>
        <taxon>Holothuriidae</taxon>
        <taxon>Holothuria</taxon>
    </lineage>
</organism>
<dbReference type="InterPro" id="IPR002562">
    <property type="entry name" value="3'-5'_exonuclease_dom"/>
</dbReference>